<protein>
    <recommendedName>
        <fullName evidence="9">Protoheme IX farnesyltransferase</fullName>
        <ecNumber evidence="9">2.5.1.141</ecNumber>
    </recommendedName>
    <alternativeName>
        <fullName evidence="9">Heme B farnesyltransferase</fullName>
    </alternativeName>
    <alternativeName>
        <fullName evidence="9">Heme O synthase</fullName>
    </alternativeName>
</protein>
<dbReference type="NCBIfam" id="TIGR01473">
    <property type="entry name" value="cyoE_ctaB"/>
    <property type="match status" value="1"/>
</dbReference>
<organism evidence="10 11">
    <name type="scientific">Buchnera aphidicola</name>
    <name type="common">Aphis nerii</name>
    <dbReference type="NCBI Taxonomy" id="1241835"/>
    <lineage>
        <taxon>Bacteria</taxon>
        <taxon>Pseudomonadati</taxon>
        <taxon>Pseudomonadota</taxon>
        <taxon>Gammaproteobacteria</taxon>
        <taxon>Enterobacterales</taxon>
        <taxon>Erwiniaceae</taxon>
        <taxon>Buchnera</taxon>
    </lineage>
</organism>
<dbReference type="InterPro" id="IPR000537">
    <property type="entry name" value="UbiA_prenyltransferase"/>
</dbReference>
<comment type="subcellular location">
    <subcellularLocation>
        <location evidence="9">Cell membrane</location>
        <topology evidence="9">Multi-pass membrane protein</topology>
    </subcellularLocation>
    <subcellularLocation>
        <location evidence="1">Membrane</location>
        <topology evidence="1">Multi-pass membrane protein</topology>
    </subcellularLocation>
</comment>
<feature type="transmembrane region" description="Helical" evidence="9">
    <location>
        <begin position="262"/>
        <end position="279"/>
    </location>
</feature>
<dbReference type="HAMAP" id="MF_00154">
    <property type="entry name" value="CyoE_CtaB"/>
    <property type="match status" value="1"/>
</dbReference>
<evidence type="ECO:0000256" key="8">
    <source>
        <dbReference type="ARBA" id="ARBA00047690"/>
    </source>
</evidence>
<evidence type="ECO:0000313" key="10">
    <source>
        <dbReference type="EMBL" id="QCI18986.1"/>
    </source>
</evidence>
<evidence type="ECO:0000256" key="1">
    <source>
        <dbReference type="ARBA" id="ARBA00004141"/>
    </source>
</evidence>
<dbReference type="InterPro" id="IPR044878">
    <property type="entry name" value="UbiA_sf"/>
</dbReference>
<keyword evidence="6 9" id="KW-0350">Heme biosynthesis</keyword>
<dbReference type="CDD" id="cd13957">
    <property type="entry name" value="PT_UbiA_Cox10"/>
    <property type="match status" value="1"/>
</dbReference>
<comment type="catalytic activity">
    <reaction evidence="8 9">
        <text>heme b + (2E,6E)-farnesyl diphosphate + H2O = Fe(II)-heme o + diphosphate</text>
        <dbReference type="Rhea" id="RHEA:28070"/>
        <dbReference type="ChEBI" id="CHEBI:15377"/>
        <dbReference type="ChEBI" id="CHEBI:33019"/>
        <dbReference type="ChEBI" id="CHEBI:60344"/>
        <dbReference type="ChEBI" id="CHEBI:60530"/>
        <dbReference type="ChEBI" id="CHEBI:175763"/>
        <dbReference type="EC" id="2.5.1.141"/>
    </reaction>
</comment>
<evidence type="ECO:0000256" key="7">
    <source>
        <dbReference type="ARBA" id="ARBA00023136"/>
    </source>
</evidence>
<proteinExistence type="inferred from homology"/>
<dbReference type="UniPathway" id="UPA00834">
    <property type="reaction ID" value="UER00712"/>
</dbReference>
<evidence type="ECO:0000256" key="6">
    <source>
        <dbReference type="ARBA" id="ARBA00023133"/>
    </source>
</evidence>
<feature type="transmembrane region" description="Helical" evidence="9">
    <location>
        <begin position="12"/>
        <end position="29"/>
    </location>
</feature>
<dbReference type="GO" id="GO:0008495">
    <property type="term" value="F:protoheme IX farnesyltransferase activity"/>
    <property type="evidence" value="ECO:0007669"/>
    <property type="project" value="UniProtKB-UniRule"/>
</dbReference>
<dbReference type="InterPro" id="IPR030470">
    <property type="entry name" value="UbiA_prenylTrfase_CS"/>
</dbReference>
<comment type="pathway">
    <text evidence="9">Porphyrin-containing compound metabolism; heme O biosynthesis; heme O from protoheme: step 1/1.</text>
</comment>
<keyword evidence="4 9" id="KW-0812">Transmembrane</keyword>
<evidence type="ECO:0000256" key="5">
    <source>
        <dbReference type="ARBA" id="ARBA00022989"/>
    </source>
</evidence>
<dbReference type="NCBIfam" id="NF003348">
    <property type="entry name" value="PRK04375.1-1"/>
    <property type="match status" value="1"/>
</dbReference>
<dbReference type="Pfam" id="PF01040">
    <property type="entry name" value="UbiA"/>
    <property type="match status" value="1"/>
</dbReference>
<dbReference type="PANTHER" id="PTHR43448:SF2">
    <property type="entry name" value="PROTOHEME IX FARNESYLTRANSFERASE, MITOCHONDRIAL"/>
    <property type="match status" value="1"/>
</dbReference>
<evidence type="ECO:0000256" key="3">
    <source>
        <dbReference type="ARBA" id="ARBA00022679"/>
    </source>
</evidence>
<dbReference type="GO" id="GO:0005886">
    <property type="term" value="C:plasma membrane"/>
    <property type="evidence" value="ECO:0007669"/>
    <property type="project" value="UniProtKB-SubCell"/>
</dbReference>
<keyword evidence="5 9" id="KW-1133">Transmembrane helix</keyword>
<dbReference type="OrthoDB" id="9814417at2"/>
<accession>A0A4D6XQN5</accession>
<reference evidence="10 11" key="2">
    <citation type="submission" date="2019-05" db="EMBL/GenBank/DDBJ databases">
        <title>Genome evolution of the obligate endosymbiont Buchnera aphidicola.</title>
        <authorList>
            <person name="Moran N.A."/>
        </authorList>
    </citation>
    <scope>NUCLEOTIDE SEQUENCE [LARGE SCALE GENOMIC DNA]</scope>
    <source>
        <strain evidence="10 11">Ane</strain>
    </source>
</reference>
<dbReference type="Gene3D" id="1.10.357.140">
    <property type="entry name" value="UbiA prenyltransferase"/>
    <property type="match status" value="1"/>
</dbReference>
<gene>
    <name evidence="9" type="primary">cyoE</name>
    <name evidence="10" type="ORF">D9V64_02375</name>
</gene>
<feature type="transmembrane region" description="Helical" evidence="9">
    <location>
        <begin position="106"/>
        <end position="126"/>
    </location>
</feature>
<comment type="miscellaneous">
    <text evidence="9">Carbon 2 of the heme B porphyrin ring is defined according to the Fischer nomenclature.</text>
</comment>
<evidence type="ECO:0000313" key="11">
    <source>
        <dbReference type="Proteomes" id="UP000298791"/>
    </source>
</evidence>
<dbReference type="RefSeq" id="WP_158366928.1">
    <property type="nucleotide sequence ID" value="NZ_CP034885.1"/>
</dbReference>
<feature type="transmembrane region" description="Helical" evidence="9">
    <location>
        <begin position="80"/>
        <end position="100"/>
    </location>
</feature>
<name>A0A4D6XQN5_9GAMM</name>
<dbReference type="EC" id="2.5.1.141" evidence="9"/>
<feature type="transmembrane region" description="Helical" evidence="9">
    <location>
        <begin position="207"/>
        <end position="224"/>
    </location>
</feature>
<sequence>MLKYYLEITKPRIILGNIILLVGGFLFSSHFSFNFFLFVFTILGTSLIIASSCVFNNLIDIEIDSKMIRTKNRALVKKRLKPISACIFGIVLGTLGISILGLLVNFLSMSLSIIGFIIYVFMYTFLKRTSIYSTFIGSFSGSIPSLIGYTAANNTINIVCVILFIVFIFWQMSHFYAISLIYIEDYKNANLPVFPIIKGISKTKKHIFYYIICFILSSFVLTFLGYLGAIFLFFTSVLNFYWLYVSYLNIKEKKSLKYSSQIFYLSILVILFFNILISIDFRF</sequence>
<dbReference type="PROSITE" id="PS00943">
    <property type="entry name" value="UBIA"/>
    <property type="match status" value="1"/>
</dbReference>
<feature type="transmembrane region" description="Helical" evidence="9">
    <location>
        <begin position="156"/>
        <end position="183"/>
    </location>
</feature>
<comment type="similarity">
    <text evidence="9">Belongs to the UbiA prenyltransferase family. Protoheme IX farnesyltransferase subfamily.</text>
</comment>
<dbReference type="Proteomes" id="UP000298791">
    <property type="component" value="Chromosome"/>
</dbReference>
<feature type="transmembrane region" description="Helical" evidence="9">
    <location>
        <begin position="230"/>
        <end position="250"/>
    </location>
</feature>
<reference evidence="10 11" key="1">
    <citation type="submission" date="2018-12" db="EMBL/GenBank/DDBJ databases">
        <authorList>
            <person name="Chong R.A."/>
        </authorList>
    </citation>
    <scope>NUCLEOTIDE SEQUENCE [LARGE SCALE GENOMIC DNA]</scope>
    <source>
        <strain evidence="10 11">Ane</strain>
    </source>
</reference>
<evidence type="ECO:0000256" key="2">
    <source>
        <dbReference type="ARBA" id="ARBA00022475"/>
    </source>
</evidence>
<feature type="transmembrane region" description="Helical" evidence="9">
    <location>
        <begin position="131"/>
        <end position="150"/>
    </location>
</feature>
<dbReference type="InterPro" id="IPR006369">
    <property type="entry name" value="Protohaem_IX_farnesylTrfase"/>
</dbReference>
<dbReference type="GO" id="GO:0048034">
    <property type="term" value="P:heme O biosynthetic process"/>
    <property type="evidence" value="ECO:0007669"/>
    <property type="project" value="UniProtKB-UniRule"/>
</dbReference>
<evidence type="ECO:0000256" key="9">
    <source>
        <dbReference type="HAMAP-Rule" id="MF_00154"/>
    </source>
</evidence>
<keyword evidence="3 9" id="KW-0808">Transferase</keyword>
<dbReference type="EMBL" id="CP034885">
    <property type="protein sequence ID" value="QCI18986.1"/>
    <property type="molecule type" value="Genomic_DNA"/>
</dbReference>
<feature type="transmembrane region" description="Helical" evidence="9">
    <location>
        <begin position="35"/>
        <end position="59"/>
    </location>
</feature>
<dbReference type="AlphaFoldDB" id="A0A4D6XQN5"/>
<dbReference type="PANTHER" id="PTHR43448">
    <property type="entry name" value="PROTOHEME IX FARNESYLTRANSFERASE, MITOCHONDRIAL"/>
    <property type="match status" value="1"/>
</dbReference>
<keyword evidence="7 9" id="KW-0472">Membrane</keyword>
<evidence type="ECO:0000256" key="4">
    <source>
        <dbReference type="ARBA" id="ARBA00022692"/>
    </source>
</evidence>
<keyword evidence="2 9" id="KW-1003">Cell membrane</keyword>
<comment type="function">
    <text evidence="9">Converts heme B (protoheme IX) to heme O by substitution of the vinyl group on carbon 2 of heme B porphyrin ring with a hydroxyethyl farnesyl side group.</text>
</comment>